<feature type="binding site" evidence="11">
    <location>
        <position position="76"/>
    </location>
    <ligand>
        <name>Fe cation</name>
        <dbReference type="ChEBI" id="CHEBI:24875"/>
        <label>1</label>
    </ligand>
</feature>
<keyword evidence="8 11" id="KW-0408">Iron</keyword>
<evidence type="ECO:0000256" key="5">
    <source>
        <dbReference type="ARBA" id="ARBA00022723"/>
    </source>
</evidence>
<keyword evidence="7" id="KW-0560">Oxidoreductase</keyword>
<evidence type="ECO:0000256" key="10">
    <source>
        <dbReference type="ARBA" id="ARBA00023160"/>
    </source>
</evidence>
<evidence type="ECO:0000313" key="13">
    <source>
        <dbReference type="Proteomes" id="UP000295468"/>
    </source>
</evidence>
<name>A0A4R6TS16_9FLAO</name>
<proteinExistence type="inferred from homology"/>
<feature type="binding site" evidence="11">
    <location>
        <position position="202"/>
    </location>
    <ligand>
        <name>Fe cation</name>
        <dbReference type="ChEBI" id="CHEBI:24875"/>
        <label>2</label>
    </ligand>
</feature>
<dbReference type="AlphaFoldDB" id="A0A4R6TS16"/>
<comment type="cofactor">
    <cofactor evidence="1">
        <name>Fe(2+)</name>
        <dbReference type="ChEBI" id="CHEBI:29033"/>
    </cofactor>
</comment>
<dbReference type="InterPro" id="IPR009078">
    <property type="entry name" value="Ferritin-like_SF"/>
</dbReference>
<dbReference type="GO" id="GO:0045300">
    <property type="term" value="F:stearoyl-[ACP] desaturase activity"/>
    <property type="evidence" value="ECO:0007669"/>
    <property type="project" value="InterPro"/>
</dbReference>
<sequence>MATKNIRLEVMQAIEPKVQDYMDSFLIPVEDIWQPSDFLPDPQGDKFLDEVEQLREESKELGYDFWVTMVADTITEEALPTYESWLMDVEGINQHAEEETGWAKWVRAWTAEENRHGDVLNKYLYLSGRVNMREMEVSTQHLLADGFDIGTDRDPYKNFVYTSFQELATNISHKRVGQMAKKKGNALLGKMCTIIAGDEMRHHLAYREFVKTILEHDPNGMIMAFAHMMKMKIVMPAHFLRESGGTIGTAFENFSNCAQRLGVYTSQDYIEILQKLNTYWDIENLRSLNDEAEKARDYLVKLPARLERIAERMKFPEDQYQFKWVEANGTL</sequence>
<keyword evidence="10" id="KW-0275">Fatty acid biosynthesis</keyword>
<feature type="binding site" evidence="11">
    <location>
        <position position="199"/>
    </location>
    <ligand>
        <name>Fe cation</name>
        <dbReference type="ChEBI" id="CHEBI:24875"/>
        <label>1</label>
    </ligand>
</feature>
<dbReference type="EMBL" id="SNYI01000001">
    <property type="protein sequence ID" value="TDQ32953.1"/>
    <property type="molecule type" value="Genomic_DNA"/>
</dbReference>
<accession>A0A4R6TS16</accession>
<evidence type="ECO:0000256" key="11">
    <source>
        <dbReference type="PIRSR" id="PIRSR000346-1"/>
    </source>
</evidence>
<evidence type="ECO:0000256" key="4">
    <source>
        <dbReference type="ARBA" id="ARBA00022516"/>
    </source>
</evidence>
<feature type="binding site" evidence="11">
    <location>
        <position position="199"/>
    </location>
    <ligand>
        <name>Fe cation</name>
        <dbReference type="ChEBI" id="CHEBI:24875"/>
        <label>2</label>
    </ligand>
</feature>
<dbReference type="GO" id="GO:0046872">
    <property type="term" value="F:metal ion binding"/>
    <property type="evidence" value="ECO:0007669"/>
    <property type="project" value="UniProtKB-KW"/>
</dbReference>
<dbReference type="InterPro" id="IPR012348">
    <property type="entry name" value="RNR-like"/>
</dbReference>
<dbReference type="PIRSF" id="PIRSF000346">
    <property type="entry name" value="Dlt9_acylACP_des"/>
    <property type="match status" value="1"/>
</dbReference>
<dbReference type="PANTHER" id="PTHR31155">
    <property type="entry name" value="ACYL- ACYL-CARRIER-PROTEIN DESATURASE-RELATED"/>
    <property type="match status" value="1"/>
</dbReference>
<protein>
    <submittedName>
        <fullName evidence="12">Acyl-[acyl-carrier-protein] desaturase</fullName>
    </submittedName>
</protein>
<dbReference type="CDD" id="cd01050">
    <property type="entry name" value="Acyl_ACP_Desat"/>
    <property type="match status" value="1"/>
</dbReference>
<keyword evidence="4" id="KW-0444">Lipid biosynthesis</keyword>
<dbReference type="Proteomes" id="UP000295468">
    <property type="component" value="Unassembled WGS sequence"/>
</dbReference>
<dbReference type="SUPFAM" id="SSF47240">
    <property type="entry name" value="Ferritin-like"/>
    <property type="match status" value="1"/>
</dbReference>
<evidence type="ECO:0000256" key="1">
    <source>
        <dbReference type="ARBA" id="ARBA00001954"/>
    </source>
</evidence>
<keyword evidence="5 11" id="KW-0479">Metal-binding</keyword>
<feature type="binding site" evidence="11">
    <location>
        <position position="116"/>
    </location>
    <ligand>
        <name>Fe cation</name>
        <dbReference type="ChEBI" id="CHEBI:24875"/>
        <label>1</label>
    </ligand>
</feature>
<feature type="binding site" evidence="11">
    <location>
        <position position="113"/>
    </location>
    <ligand>
        <name>Fe cation</name>
        <dbReference type="ChEBI" id="CHEBI:24875"/>
        <label>1</label>
    </ligand>
</feature>
<dbReference type="Gene3D" id="1.10.620.20">
    <property type="entry name" value="Ribonucleotide Reductase, subunit A"/>
    <property type="match status" value="1"/>
</dbReference>
<keyword evidence="6" id="KW-0276">Fatty acid metabolism</keyword>
<feature type="binding site" evidence="11">
    <location>
        <position position="113"/>
    </location>
    <ligand>
        <name>Fe cation</name>
        <dbReference type="ChEBI" id="CHEBI:24875"/>
        <label>2</label>
    </ligand>
</feature>
<evidence type="ECO:0000256" key="3">
    <source>
        <dbReference type="ARBA" id="ARBA00011738"/>
    </source>
</evidence>
<dbReference type="GO" id="GO:0006633">
    <property type="term" value="P:fatty acid biosynthetic process"/>
    <property type="evidence" value="ECO:0007669"/>
    <property type="project" value="UniProtKB-KW"/>
</dbReference>
<comment type="similarity">
    <text evidence="2">Belongs to the fatty acid desaturase type 2 family.</text>
</comment>
<feature type="binding site" evidence="11">
    <location>
        <position position="166"/>
    </location>
    <ligand>
        <name>Fe cation</name>
        <dbReference type="ChEBI" id="CHEBI:24875"/>
        <label>2</label>
    </ligand>
</feature>
<dbReference type="RefSeq" id="WP_133642973.1">
    <property type="nucleotide sequence ID" value="NZ_SNYI01000001.1"/>
</dbReference>
<keyword evidence="9" id="KW-0443">Lipid metabolism</keyword>
<dbReference type="OrthoDB" id="9772881at2"/>
<evidence type="ECO:0000256" key="7">
    <source>
        <dbReference type="ARBA" id="ARBA00023002"/>
    </source>
</evidence>
<comment type="subunit">
    <text evidence="3">Homodimer.</text>
</comment>
<keyword evidence="13" id="KW-1185">Reference proteome</keyword>
<evidence type="ECO:0000256" key="8">
    <source>
        <dbReference type="ARBA" id="ARBA00023004"/>
    </source>
</evidence>
<evidence type="ECO:0000256" key="9">
    <source>
        <dbReference type="ARBA" id="ARBA00023098"/>
    </source>
</evidence>
<organism evidence="12 13">
    <name type="scientific">Zeaxanthinibacter enoshimensis</name>
    <dbReference type="NCBI Taxonomy" id="392009"/>
    <lineage>
        <taxon>Bacteria</taxon>
        <taxon>Pseudomonadati</taxon>
        <taxon>Bacteroidota</taxon>
        <taxon>Flavobacteriia</taxon>
        <taxon>Flavobacteriales</taxon>
        <taxon>Flavobacteriaceae</taxon>
        <taxon>Zeaxanthinibacter</taxon>
    </lineage>
</organism>
<reference evidence="12 13" key="1">
    <citation type="submission" date="2019-03" db="EMBL/GenBank/DDBJ databases">
        <title>Genomic Encyclopedia of Archaeal and Bacterial Type Strains, Phase II (KMG-II): from individual species to whole genera.</title>
        <authorList>
            <person name="Goeker M."/>
        </authorList>
    </citation>
    <scope>NUCLEOTIDE SEQUENCE [LARGE SCALE GENOMIC DNA]</scope>
    <source>
        <strain evidence="12 13">DSM 18435</strain>
    </source>
</reference>
<evidence type="ECO:0000256" key="6">
    <source>
        <dbReference type="ARBA" id="ARBA00022832"/>
    </source>
</evidence>
<dbReference type="PANTHER" id="PTHR31155:SF9">
    <property type="entry name" value="STEAROYL-[ACYL-CARRIER-PROTEIN] 9-DESATURASE 7, CHLOROPLASTIC"/>
    <property type="match status" value="1"/>
</dbReference>
<comment type="cofactor">
    <cofactor evidence="11">
        <name>Fe cation</name>
        <dbReference type="ChEBI" id="CHEBI:24875"/>
    </cofactor>
    <text evidence="11">Binds 2 iron ions per subunit.</text>
</comment>
<comment type="caution">
    <text evidence="12">The sequence shown here is derived from an EMBL/GenBank/DDBJ whole genome shotgun (WGS) entry which is preliminary data.</text>
</comment>
<evidence type="ECO:0000256" key="2">
    <source>
        <dbReference type="ARBA" id="ARBA00008749"/>
    </source>
</evidence>
<gene>
    <name evidence="12" type="ORF">CLV82_0791</name>
</gene>
<dbReference type="Pfam" id="PF03405">
    <property type="entry name" value="FA_desaturase_2"/>
    <property type="match status" value="1"/>
</dbReference>
<dbReference type="InterPro" id="IPR005067">
    <property type="entry name" value="Fatty_acid_desaturase-2"/>
</dbReference>
<evidence type="ECO:0000313" key="12">
    <source>
        <dbReference type="EMBL" id="TDQ32953.1"/>
    </source>
</evidence>